<dbReference type="EMBL" id="LSSL01000165">
    <property type="protein sequence ID" value="OLY85279.1"/>
    <property type="molecule type" value="Genomic_DNA"/>
</dbReference>
<gene>
    <name evidence="2" type="ORF">AYI68_g533</name>
</gene>
<dbReference type="GO" id="GO:0002098">
    <property type="term" value="P:tRNA wobble uridine modification"/>
    <property type="evidence" value="ECO:0007669"/>
    <property type="project" value="TreeGrafter"/>
</dbReference>
<dbReference type="GO" id="GO:0030488">
    <property type="term" value="P:tRNA methylation"/>
    <property type="evidence" value="ECO:0007669"/>
    <property type="project" value="TreeGrafter"/>
</dbReference>
<evidence type="ECO:0000259" key="1">
    <source>
        <dbReference type="Pfam" id="PF10396"/>
    </source>
</evidence>
<feature type="non-terminal residue" evidence="2">
    <location>
        <position position="82"/>
    </location>
</feature>
<evidence type="ECO:0000313" key="2">
    <source>
        <dbReference type="EMBL" id="OLY85279.1"/>
    </source>
</evidence>
<accession>A0A1R0H812</accession>
<reference evidence="2 3" key="1">
    <citation type="journal article" date="2016" name="Mol. Biol. Evol.">
        <title>Genome-Wide Survey of Gut Fungi (Harpellales) Reveals the First Horizontally Transferred Ubiquitin Gene from a Mosquito Host.</title>
        <authorList>
            <person name="Wang Y."/>
            <person name="White M.M."/>
            <person name="Kvist S."/>
            <person name="Moncalvo J.M."/>
        </authorList>
    </citation>
    <scope>NUCLEOTIDE SEQUENCE [LARGE SCALE GENOMIC DNA]</scope>
    <source>
        <strain evidence="2 3">ALG-7-W6</strain>
    </source>
</reference>
<organism evidence="2 3">
    <name type="scientific">Smittium mucronatum</name>
    <dbReference type="NCBI Taxonomy" id="133383"/>
    <lineage>
        <taxon>Eukaryota</taxon>
        <taxon>Fungi</taxon>
        <taxon>Fungi incertae sedis</taxon>
        <taxon>Zoopagomycota</taxon>
        <taxon>Kickxellomycotina</taxon>
        <taxon>Harpellomycetes</taxon>
        <taxon>Harpellales</taxon>
        <taxon>Legeriomycetaceae</taxon>
        <taxon>Smittium</taxon>
    </lineage>
</organism>
<evidence type="ECO:0000313" key="3">
    <source>
        <dbReference type="Proteomes" id="UP000187455"/>
    </source>
</evidence>
<dbReference type="InterPro" id="IPR027266">
    <property type="entry name" value="TrmE/GcvT-like"/>
</dbReference>
<dbReference type="PANTHER" id="PTHR42714">
    <property type="entry name" value="TRNA MODIFICATION GTPASE GTPBP3"/>
    <property type="match status" value="1"/>
</dbReference>
<feature type="domain" description="GTP-binding protein TrmE N-terminal" evidence="1">
    <location>
        <begin position="8"/>
        <end position="82"/>
    </location>
</feature>
<dbReference type="InterPro" id="IPR018948">
    <property type="entry name" value="GTP-bd_TrmE_N"/>
</dbReference>
<keyword evidence="3" id="KW-1185">Reference proteome</keyword>
<dbReference type="SUPFAM" id="SSF103025">
    <property type="entry name" value="Folate-binding domain"/>
    <property type="match status" value="1"/>
</dbReference>
<dbReference type="Proteomes" id="UP000187455">
    <property type="component" value="Unassembled WGS sequence"/>
</dbReference>
<dbReference type="CDD" id="cd14858">
    <property type="entry name" value="TrmE_N"/>
    <property type="match status" value="1"/>
</dbReference>
<dbReference type="PANTHER" id="PTHR42714:SF2">
    <property type="entry name" value="TRNA MODIFICATION GTPASE GTPBP3, MITOCHONDRIAL"/>
    <property type="match status" value="1"/>
</dbReference>
<dbReference type="Gene3D" id="3.30.1360.120">
    <property type="entry name" value="Probable tRNA modification gtpase trme, domain 1"/>
    <property type="match status" value="1"/>
</dbReference>
<proteinExistence type="predicted"/>
<dbReference type="STRING" id="133383.A0A1R0H812"/>
<dbReference type="GO" id="GO:0005737">
    <property type="term" value="C:cytoplasm"/>
    <property type="evidence" value="ECO:0007669"/>
    <property type="project" value="TreeGrafter"/>
</dbReference>
<dbReference type="OrthoDB" id="188276at2759"/>
<protein>
    <submittedName>
        <fullName evidence="2">tRNA modification GTPase MnmE</fullName>
    </submittedName>
</protein>
<dbReference type="AlphaFoldDB" id="A0A1R0H812"/>
<comment type="caution">
    <text evidence="2">The sequence shown here is derived from an EMBL/GenBank/DDBJ whole genome shotgun (WGS) entry which is preliminary data.</text>
</comment>
<name>A0A1R0H812_9FUNG</name>
<sequence>MTDGNRVAPRMATLKKIVDPLDPSRVLDVALLICFKGPKSYTGEDMAEFHLHGGTAIVQAVLDSLSKIPGCKMARAGEFSER</sequence>
<dbReference type="Pfam" id="PF10396">
    <property type="entry name" value="TrmE_N"/>
    <property type="match status" value="1"/>
</dbReference>